<organism evidence="3 4">
    <name type="scientific">Cryptosporidium xiaoi</name>
    <dbReference type="NCBI Taxonomy" id="659607"/>
    <lineage>
        <taxon>Eukaryota</taxon>
        <taxon>Sar</taxon>
        <taxon>Alveolata</taxon>
        <taxon>Apicomplexa</taxon>
        <taxon>Conoidasida</taxon>
        <taxon>Coccidia</taxon>
        <taxon>Eucoccidiorida</taxon>
        <taxon>Eimeriorina</taxon>
        <taxon>Cryptosporidiidae</taxon>
        <taxon>Cryptosporidium</taxon>
    </lineage>
</organism>
<dbReference type="PROSITE" id="PS50086">
    <property type="entry name" value="TBC_RABGAP"/>
    <property type="match status" value="1"/>
</dbReference>
<dbReference type="PANTHER" id="PTHR47219:SF9">
    <property type="entry name" value="GTPASE ACTIVATING PROTEIN AND CENTROSOME-ASSOCIATED, ISOFORM B"/>
    <property type="match status" value="1"/>
</dbReference>
<dbReference type="AlphaFoldDB" id="A0AAV9YD45"/>
<dbReference type="Gene3D" id="1.10.472.80">
    <property type="entry name" value="Ypt/Rab-GAP domain of gyp1p, domain 3"/>
    <property type="match status" value="1"/>
</dbReference>
<dbReference type="PANTHER" id="PTHR47219">
    <property type="entry name" value="RAB GTPASE-ACTIVATING PROTEIN 1-LIKE"/>
    <property type="match status" value="1"/>
</dbReference>
<evidence type="ECO:0000313" key="3">
    <source>
        <dbReference type="EMBL" id="KAK6591091.1"/>
    </source>
</evidence>
<name>A0AAV9YD45_9CRYT</name>
<dbReference type="InterPro" id="IPR000195">
    <property type="entry name" value="Rab-GAP-TBC_dom"/>
</dbReference>
<reference evidence="3 4" key="1">
    <citation type="submission" date="2023-10" db="EMBL/GenBank/DDBJ databases">
        <title>Comparative genomics analysis reveals potential genetic determinants of host preference in Cryptosporidium xiaoi.</title>
        <authorList>
            <person name="Xiao L."/>
            <person name="Li J."/>
        </authorList>
    </citation>
    <scope>NUCLEOTIDE SEQUENCE [LARGE SCALE GENOMIC DNA]</scope>
    <source>
        <strain evidence="3 4">52996</strain>
    </source>
</reference>
<dbReference type="Pfam" id="PF00566">
    <property type="entry name" value="RabGAP-TBC"/>
    <property type="match status" value="1"/>
</dbReference>
<gene>
    <name evidence="3" type="ORF">RS030_111917</name>
</gene>
<dbReference type="SMART" id="SM00164">
    <property type="entry name" value="TBC"/>
    <property type="match status" value="1"/>
</dbReference>
<feature type="region of interest" description="Disordered" evidence="1">
    <location>
        <begin position="371"/>
        <end position="392"/>
    </location>
</feature>
<proteinExistence type="predicted"/>
<sequence length="603" mass="70297">MATNDNKNIVTLLAVNRAYNYFVPNFNNVIEMNYNNESTNNTNKINSNVINMNKFSFTKYLKIEKIKPHCNCDKDENGICLRMLNWLKMSKSSELGLDGIYNELISVIDFIIRMDNSRDNNNNESVNGDSDNIKALDKFEEGIINKLFNGRIVNSIYMDVCRTYPSILYFKEEGRNYLSKVLLIYSLIDIDVGYVQGMNFLVGCILWHSHSEELAFQLLVSLMFNYGMREMFILGLPGLRVKCKILDYLIQKKLFNIWDHIIKQGGTIDMLATDWFLTLFSYSIPLNIIGLFWDSFFEQGWIPLYKLILYRLQRIEDNILSCNDIADIMNSIKYSIPSSKNGIFGNAILNIKDELSKSNIGRFFNSMFSGENEETDNSSTQETGNNNSNAYSNDPNIISLPDVWLDLISEAQYEIEVDVDLIDELEFKFNSYYNLDVYNNNNSRDKDKSHIYVESFEYYIGNSEIKEKKEQSEETPSRNNYNNESTNTDEDDIISYSNLNSDIVNENDQNNINFVQEEKIKQIVKKQKQHYSDIIDLIYNDNSYKVSLTILETKDKLAGLFNKLLEKTEKMLIKSVKREHMKDISINIIEMQKYKFGPWTYQH</sequence>
<comment type="caution">
    <text evidence="3">The sequence shown here is derived from an EMBL/GenBank/DDBJ whole genome shotgun (WGS) entry which is preliminary data.</text>
</comment>
<dbReference type="GO" id="GO:0005096">
    <property type="term" value="F:GTPase activator activity"/>
    <property type="evidence" value="ECO:0007669"/>
    <property type="project" value="TreeGrafter"/>
</dbReference>
<dbReference type="InterPro" id="IPR050302">
    <property type="entry name" value="Rab_GAP_TBC_domain"/>
</dbReference>
<dbReference type="Proteomes" id="UP001311799">
    <property type="component" value="Unassembled WGS sequence"/>
</dbReference>
<evidence type="ECO:0000313" key="4">
    <source>
        <dbReference type="Proteomes" id="UP001311799"/>
    </source>
</evidence>
<feature type="region of interest" description="Disordered" evidence="1">
    <location>
        <begin position="466"/>
        <end position="492"/>
    </location>
</feature>
<dbReference type="InterPro" id="IPR035969">
    <property type="entry name" value="Rab-GAP_TBC_sf"/>
</dbReference>
<dbReference type="GO" id="GO:0031267">
    <property type="term" value="F:small GTPase binding"/>
    <property type="evidence" value="ECO:0007669"/>
    <property type="project" value="TreeGrafter"/>
</dbReference>
<feature type="compositionally biased region" description="Polar residues" evidence="1">
    <location>
        <begin position="477"/>
        <end position="486"/>
    </location>
</feature>
<accession>A0AAV9YD45</accession>
<protein>
    <submittedName>
        <fullName evidence="3">Tbc domain-containing</fullName>
    </submittedName>
</protein>
<evidence type="ECO:0000259" key="2">
    <source>
        <dbReference type="PROSITE" id="PS50086"/>
    </source>
</evidence>
<feature type="compositionally biased region" description="Basic and acidic residues" evidence="1">
    <location>
        <begin position="466"/>
        <end position="476"/>
    </location>
</feature>
<dbReference type="SUPFAM" id="SSF47923">
    <property type="entry name" value="Ypt/Rab-GAP domain of gyp1p"/>
    <property type="match status" value="2"/>
</dbReference>
<feature type="domain" description="Rab-GAP TBC" evidence="2">
    <location>
        <begin position="135"/>
        <end position="300"/>
    </location>
</feature>
<dbReference type="Gene3D" id="1.10.8.270">
    <property type="entry name" value="putative rabgap domain of human tbc1 domain family member 14 like domains"/>
    <property type="match status" value="1"/>
</dbReference>
<dbReference type="EMBL" id="JAWDEY010000002">
    <property type="protein sequence ID" value="KAK6591091.1"/>
    <property type="molecule type" value="Genomic_DNA"/>
</dbReference>
<evidence type="ECO:0000256" key="1">
    <source>
        <dbReference type="SAM" id="MobiDB-lite"/>
    </source>
</evidence>
<keyword evidence="4" id="KW-1185">Reference proteome</keyword>